<keyword evidence="4 7" id="KW-1133">Transmembrane helix</keyword>
<dbReference type="Pfam" id="PF00474">
    <property type="entry name" value="SSF"/>
    <property type="match status" value="1"/>
</dbReference>
<evidence type="ECO:0000256" key="6">
    <source>
        <dbReference type="RuleBase" id="RU362091"/>
    </source>
</evidence>
<evidence type="ECO:0000256" key="1">
    <source>
        <dbReference type="ARBA" id="ARBA00004141"/>
    </source>
</evidence>
<evidence type="ECO:0000313" key="9">
    <source>
        <dbReference type="WBParaSite" id="maker-unitig_29287-snap-gene-0.3-mRNA-1"/>
    </source>
</evidence>
<keyword evidence="3 7" id="KW-0812">Transmembrane</keyword>
<feature type="transmembrane region" description="Helical" evidence="7">
    <location>
        <begin position="163"/>
        <end position="182"/>
    </location>
</feature>
<dbReference type="PANTHER" id="PTHR11819">
    <property type="entry name" value="SOLUTE CARRIER FAMILY 5"/>
    <property type="match status" value="1"/>
</dbReference>
<evidence type="ECO:0000256" key="5">
    <source>
        <dbReference type="ARBA" id="ARBA00023136"/>
    </source>
</evidence>
<reference evidence="9" key="1">
    <citation type="submission" date="2016-11" db="UniProtKB">
        <authorList>
            <consortium name="WormBaseParasite"/>
        </authorList>
    </citation>
    <scope>IDENTIFICATION</scope>
</reference>
<proteinExistence type="inferred from homology"/>
<sequence length="183" mass="19768">RLFIVALTVIGVLWLPIVRTSGGGQLVIYAQSVTSYLTPPILTVFLMASLWPRTTEPGVFWGLLVSMVIGVVWMVLNFVYPPPQLRRGGHPACAHCPAALPALRHRASPGLPLLLRWFCGFSDVDNGGAATEEERKAADAAEAAERARQLVAEMKSGSAWDRVVNCSALLLFAVGSFLWGLLA</sequence>
<evidence type="ECO:0000256" key="7">
    <source>
        <dbReference type="SAM" id="Phobius"/>
    </source>
</evidence>
<accession>A0A1I8FCH0</accession>
<keyword evidence="8" id="KW-1185">Reference proteome</keyword>
<dbReference type="InterPro" id="IPR038377">
    <property type="entry name" value="Na/Glc_symporter_sf"/>
</dbReference>
<dbReference type="Gene3D" id="1.20.1730.10">
    <property type="entry name" value="Sodium/glucose cotransporter"/>
    <property type="match status" value="1"/>
</dbReference>
<dbReference type="PANTHER" id="PTHR11819:SF196">
    <property type="entry name" value="SODIUM_GLUCOSE COTRANSPORTER 4"/>
    <property type="match status" value="1"/>
</dbReference>
<protein>
    <submittedName>
        <fullName evidence="9">Transporter</fullName>
    </submittedName>
</protein>
<comment type="subcellular location">
    <subcellularLocation>
        <location evidence="1">Membrane</location>
        <topology evidence="1">Multi-pass membrane protein</topology>
    </subcellularLocation>
</comment>
<evidence type="ECO:0000313" key="8">
    <source>
        <dbReference type="Proteomes" id="UP000095280"/>
    </source>
</evidence>
<name>A0A1I8FCH0_9PLAT</name>
<evidence type="ECO:0000256" key="2">
    <source>
        <dbReference type="ARBA" id="ARBA00006434"/>
    </source>
</evidence>
<dbReference type="PROSITE" id="PS50283">
    <property type="entry name" value="NA_SOLUT_SYMP_3"/>
    <property type="match status" value="1"/>
</dbReference>
<keyword evidence="5 7" id="KW-0472">Membrane</keyword>
<dbReference type="InterPro" id="IPR001734">
    <property type="entry name" value="Na/solute_symporter"/>
</dbReference>
<comment type="similarity">
    <text evidence="2 6">Belongs to the sodium:solute symporter (SSF) (TC 2.A.21) family.</text>
</comment>
<dbReference type="AlphaFoldDB" id="A0A1I8FCH0"/>
<dbReference type="Proteomes" id="UP000095280">
    <property type="component" value="Unplaced"/>
</dbReference>
<dbReference type="GO" id="GO:0005886">
    <property type="term" value="C:plasma membrane"/>
    <property type="evidence" value="ECO:0007669"/>
    <property type="project" value="TreeGrafter"/>
</dbReference>
<evidence type="ECO:0000256" key="4">
    <source>
        <dbReference type="ARBA" id="ARBA00022989"/>
    </source>
</evidence>
<dbReference type="GO" id="GO:0005412">
    <property type="term" value="F:D-glucose:sodium symporter activity"/>
    <property type="evidence" value="ECO:0007669"/>
    <property type="project" value="TreeGrafter"/>
</dbReference>
<organism evidence="8 9">
    <name type="scientific">Macrostomum lignano</name>
    <dbReference type="NCBI Taxonomy" id="282301"/>
    <lineage>
        <taxon>Eukaryota</taxon>
        <taxon>Metazoa</taxon>
        <taxon>Spiralia</taxon>
        <taxon>Lophotrochozoa</taxon>
        <taxon>Platyhelminthes</taxon>
        <taxon>Rhabditophora</taxon>
        <taxon>Macrostomorpha</taxon>
        <taxon>Macrostomida</taxon>
        <taxon>Macrostomidae</taxon>
        <taxon>Macrostomum</taxon>
    </lineage>
</organism>
<evidence type="ECO:0000256" key="3">
    <source>
        <dbReference type="ARBA" id="ARBA00022692"/>
    </source>
</evidence>
<feature type="transmembrane region" description="Helical" evidence="7">
    <location>
        <begin position="59"/>
        <end position="80"/>
    </location>
</feature>
<dbReference type="WBParaSite" id="maker-unitig_29287-snap-gene-0.3-mRNA-1">
    <property type="protein sequence ID" value="maker-unitig_29287-snap-gene-0.3-mRNA-1"/>
    <property type="gene ID" value="maker-unitig_29287-snap-gene-0.3"/>
</dbReference>